<sequence>MEMSGLVRAPIYYGRKSVKRGGTFTMTFRQEEPSGFARLVPCKRDVESIDDLVEEARALWKAEAPDSKVGKIAAGWGSVGVLFGNAGARERLASDWSERFKGSGGKALSVVTADGEFDIPWPNDLDGKPIELDIVLATATDPETSQPAAESVAEAWMKQAGGYETYFLQNVRHGIRTGDDLAIWRHIASNPPAWMNAADSYAEAFDVLRKEAQQLAAS</sequence>
<dbReference type="Proteomes" id="UP001413721">
    <property type="component" value="Unassembled WGS sequence"/>
</dbReference>
<name>A0ABU9YEB8_9PROT</name>
<dbReference type="RefSeq" id="WP_345931354.1">
    <property type="nucleotide sequence ID" value="NZ_JBBKTV010000001.1"/>
</dbReference>
<gene>
    <name evidence="1" type="ORF">WG926_02350</name>
</gene>
<comment type="caution">
    <text evidence="1">The sequence shown here is derived from an EMBL/GenBank/DDBJ whole genome shotgun (WGS) entry which is preliminary data.</text>
</comment>
<proteinExistence type="predicted"/>
<protein>
    <submittedName>
        <fullName evidence="1">Uncharacterized protein</fullName>
    </submittedName>
</protein>
<keyword evidence="2" id="KW-1185">Reference proteome</keyword>
<organism evidence="1 2">
    <name type="scientific">Tistrella arctica</name>
    <dbReference type="NCBI Taxonomy" id="3133430"/>
    <lineage>
        <taxon>Bacteria</taxon>
        <taxon>Pseudomonadati</taxon>
        <taxon>Pseudomonadota</taxon>
        <taxon>Alphaproteobacteria</taxon>
        <taxon>Geminicoccales</taxon>
        <taxon>Geminicoccaceae</taxon>
        <taxon>Tistrella</taxon>
    </lineage>
</organism>
<reference evidence="1 2" key="1">
    <citation type="submission" date="2024-03" db="EMBL/GenBank/DDBJ databases">
        <title>High-quality draft genome sequencing of Tistrella sp. BH-R2-4.</title>
        <authorList>
            <person name="Dong C."/>
        </authorList>
    </citation>
    <scope>NUCLEOTIDE SEQUENCE [LARGE SCALE GENOMIC DNA]</scope>
    <source>
        <strain evidence="1 2">BH-R2-4</strain>
    </source>
</reference>
<evidence type="ECO:0000313" key="2">
    <source>
        <dbReference type="Proteomes" id="UP001413721"/>
    </source>
</evidence>
<accession>A0ABU9YEB8</accession>
<evidence type="ECO:0000313" key="1">
    <source>
        <dbReference type="EMBL" id="MEN2987128.1"/>
    </source>
</evidence>
<dbReference type="EMBL" id="JBBKTW010000001">
    <property type="protein sequence ID" value="MEN2987128.1"/>
    <property type="molecule type" value="Genomic_DNA"/>
</dbReference>